<dbReference type="PANTHER" id="PTHR11814">
    <property type="entry name" value="SULFATE TRANSPORTER"/>
    <property type="match status" value="1"/>
</dbReference>
<keyword evidence="2 5" id="KW-0812">Transmembrane</keyword>
<feature type="transmembrane region" description="Helical" evidence="5">
    <location>
        <begin position="46"/>
        <end position="68"/>
    </location>
</feature>
<feature type="transmembrane region" description="Helical" evidence="5">
    <location>
        <begin position="173"/>
        <end position="192"/>
    </location>
</feature>
<accession>A0ABW8GK31</accession>
<organism evidence="7 8">
    <name type="scientific">Methylobacillus methanolivorans</name>
    <dbReference type="NCBI Taxonomy" id="1848927"/>
    <lineage>
        <taxon>Bacteria</taxon>
        <taxon>Pseudomonadati</taxon>
        <taxon>Pseudomonadota</taxon>
        <taxon>Betaproteobacteria</taxon>
        <taxon>Nitrosomonadales</taxon>
        <taxon>Methylophilaceae</taxon>
        <taxon>Methylobacillus</taxon>
    </lineage>
</organism>
<feature type="transmembrane region" description="Helical" evidence="5">
    <location>
        <begin position="120"/>
        <end position="140"/>
    </location>
</feature>
<evidence type="ECO:0000313" key="7">
    <source>
        <dbReference type="EMBL" id="MFJ5445726.1"/>
    </source>
</evidence>
<sequence length="520" mass="54652">MTTQIPTAPAQSGNFSKDFFASIVVFLVAVPLCLGIAIASGLPPTAGIITGIIGGLIVGSISGSPLTVSGPAAGLVVIVADIVAEFGLAIYGVIVLAAGGVQILAGIFKLGVWFRAISPAVIHGMLGGIGILIIGSQFHIMLDRDPLSSGIKNLMDIPNGLFEIFSLHGGGNLYAAITGLITIISIVLWTRFAPAKLKLIPGALIGVVLAVIIANLFSFDIKYLTDLFDGPTDLQNILGTIITPTMSTVEASMTAGVLLAVISLAFIASAESLLSCAAVDQMHQGVRTKYDRELMAQGVGNAICGFLSALPMTGVIVRSSANVEAGATTRRSTIMHGLWLLLFISVFLFTLEYIPVATLAGVLVYTGYKLAYPKVAKELLSYGKAELGIYIITIVTIVSFNLLAGVVTGLALSIAKLLYVFSHVSIKAEHNAGSKRTTLHLKGSATQLGIPKLVSVLDNLESGRDVHVQFDDLEYIDHACIELLSGWQKQYQMTGGNVTIEWDSLISKYHAKEAAAANGT</sequence>
<proteinExistence type="predicted"/>
<feature type="domain" description="SLC26A/SulP transporter" evidence="6">
    <location>
        <begin position="15"/>
        <end position="393"/>
    </location>
</feature>
<gene>
    <name evidence="7" type="ORF">ACIKP9_05745</name>
</gene>
<evidence type="ECO:0000256" key="2">
    <source>
        <dbReference type="ARBA" id="ARBA00022692"/>
    </source>
</evidence>
<dbReference type="EMBL" id="JBIWXY010000001">
    <property type="protein sequence ID" value="MFJ5445726.1"/>
    <property type="molecule type" value="Genomic_DNA"/>
</dbReference>
<reference evidence="7 8" key="1">
    <citation type="submission" date="2024-11" db="EMBL/GenBank/DDBJ databases">
        <authorList>
            <person name="Kaparullina E.N."/>
            <person name="Delegan Y.A."/>
            <person name="Doronina N.V."/>
        </authorList>
    </citation>
    <scope>NUCLEOTIDE SEQUENCE [LARGE SCALE GENOMIC DNA]</scope>
    <source>
        <strain evidence="7 8">7sh_L</strain>
    </source>
</reference>
<dbReference type="InterPro" id="IPR001902">
    <property type="entry name" value="SLC26A/SulP_fam"/>
</dbReference>
<dbReference type="Proteomes" id="UP001617669">
    <property type="component" value="Unassembled WGS sequence"/>
</dbReference>
<evidence type="ECO:0000256" key="4">
    <source>
        <dbReference type="ARBA" id="ARBA00023136"/>
    </source>
</evidence>
<feature type="transmembrane region" description="Helical" evidence="5">
    <location>
        <begin position="19"/>
        <end position="39"/>
    </location>
</feature>
<evidence type="ECO:0000256" key="5">
    <source>
        <dbReference type="SAM" id="Phobius"/>
    </source>
</evidence>
<feature type="transmembrane region" description="Helical" evidence="5">
    <location>
        <begin position="337"/>
        <end position="366"/>
    </location>
</feature>
<feature type="transmembrane region" description="Helical" evidence="5">
    <location>
        <begin position="199"/>
        <end position="219"/>
    </location>
</feature>
<keyword evidence="4 5" id="KW-0472">Membrane</keyword>
<keyword evidence="3 5" id="KW-1133">Transmembrane helix</keyword>
<evidence type="ECO:0000256" key="3">
    <source>
        <dbReference type="ARBA" id="ARBA00022989"/>
    </source>
</evidence>
<keyword evidence="8" id="KW-1185">Reference proteome</keyword>
<protein>
    <submittedName>
        <fullName evidence="7">SulP family inorganic anion transporter</fullName>
    </submittedName>
</protein>
<name>A0ABW8GK31_9PROT</name>
<evidence type="ECO:0000313" key="8">
    <source>
        <dbReference type="Proteomes" id="UP001617669"/>
    </source>
</evidence>
<dbReference type="RefSeq" id="WP_400880434.1">
    <property type="nucleotide sequence ID" value="NZ_JBIWXY010000001.1"/>
</dbReference>
<feature type="transmembrane region" description="Helical" evidence="5">
    <location>
        <begin position="255"/>
        <end position="279"/>
    </location>
</feature>
<evidence type="ECO:0000256" key="1">
    <source>
        <dbReference type="ARBA" id="ARBA00004141"/>
    </source>
</evidence>
<dbReference type="Pfam" id="PF00916">
    <property type="entry name" value="Sulfate_transp"/>
    <property type="match status" value="1"/>
</dbReference>
<comment type="caution">
    <text evidence="7">The sequence shown here is derived from an EMBL/GenBank/DDBJ whole genome shotgun (WGS) entry which is preliminary data.</text>
</comment>
<feature type="transmembrane region" description="Helical" evidence="5">
    <location>
        <begin position="88"/>
        <end position="108"/>
    </location>
</feature>
<dbReference type="InterPro" id="IPR011547">
    <property type="entry name" value="SLC26A/SulP_dom"/>
</dbReference>
<feature type="transmembrane region" description="Helical" evidence="5">
    <location>
        <begin position="387"/>
        <end position="412"/>
    </location>
</feature>
<comment type="subcellular location">
    <subcellularLocation>
        <location evidence="1">Membrane</location>
        <topology evidence="1">Multi-pass membrane protein</topology>
    </subcellularLocation>
</comment>
<feature type="transmembrane region" description="Helical" evidence="5">
    <location>
        <begin position="299"/>
        <end position="317"/>
    </location>
</feature>
<evidence type="ECO:0000259" key="6">
    <source>
        <dbReference type="Pfam" id="PF00916"/>
    </source>
</evidence>